<reference evidence="6 7" key="1">
    <citation type="submission" date="2019-02" db="EMBL/GenBank/DDBJ databases">
        <title>Deep-cultivation of Planctomycetes and their phenomic and genomic characterization uncovers novel biology.</title>
        <authorList>
            <person name="Wiegand S."/>
            <person name="Jogler M."/>
            <person name="Boedeker C."/>
            <person name="Pinto D."/>
            <person name="Vollmers J."/>
            <person name="Rivas-Marin E."/>
            <person name="Kohn T."/>
            <person name="Peeters S.H."/>
            <person name="Heuer A."/>
            <person name="Rast P."/>
            <person name="Oberbeckmann S."/>
            <person name="Bunk B."/>
            <person name="Jeske O."/>
            <person name="Meyerdierks A."/>
            <person name="Storesund J.E."/>
            <person name="Kallscheuer N."/>
            <person name="Luecker S."/>
            <person name="Lage O.M."/>
            <person name="Pohl T."/>
            <person name="Merkel B.J."/>
            <person name="Hornburger P."/>
            <person name="Mueller R.-W."/>
            <person name="Bruemmer F."/>
            <person name="Labrenz M."/>
            <person name="Spormann A.M."/>
            <person name="Op den Camp H."/>
            <person name="Overmann J."/>
            <person name="Amann R."/>
            <person name="Jetten M.S.M."/>
            <person name="Mascher T."/>
            <person name="Medema M.H."/>
            <person name="Devos D.P."/>
            <person name="Kaster A.-K."/>
            <person name="Ovreas L."/>
            <person name="Rohde M."/>
            <person name="Galperin M.Y."/>
            <person name="Jogler C."/>
        </authorList>
    </citation>
    <scope>NUCLEOTIDE SEQUENCE [LARGE SCALE GENOMIC DNA]</scope>
    <source>
        <strain evidence="6 7">I41</strain>
    </source>
</reference>
<sequence length="368" mass="40713">MLSSIVGPPTASLASKQYVTKLTGYARFPASTPTMSDFRAVPTPADAQPDAYPHIYVKDTDAELPSFQTVGFGRYSSFQPLASGGSAQLRTCRDKTLGRTVVMKTLHPHLANNAYMQSRFLREARVTAQLQHPVTVPVYDLGRDTEDRLYFTMKKVEGETVRGIIERQAKGDEQALAHFGLERMLGVLVQVCNGLAYAHAHGVVHRDVKPENILVGAFGEAVLLDWGVAKVWADEESEQDARIMEHQILTDVNQRPGTPLYMSPEQVRGGSDQIDARTDVYSAGAVLYEVLTLTEPLRGKQVHETFQKIINEMPAPPRERAPNRQIPAALADIALKAMAKQPGDRFQTIDEMIEAIRSFRGRALESAE</sequence>
<dbReference type="EMBL" id="CP036339">
    <property type="protein sequence ID" value="QDT74137.1"/>
    <property type="molecule type" value="Genomic_DNA"/>
</dbReference>
<dbReference type="SUPFAM" id="SSF56112">
    <property type="entry name" value="Protein kinase-like (PK-like)"/>
    <property type="match status" value="1"/>
</dbReference>
<name>A0A517U0H8_9BACT</name>
<dbReference type="EC" id="2.7.11.1" evidence="6"/>
<dbReference type="PANTHER" id="PTHR43289:SF6">
    <property type="entry name" value="SERINE_THREONINE-PROTEIN KINASE NEKL-3"/>
    <property type="match status" value="1"/>
</dbReference>
<evidence type="ECO:0000256" key="3">
    <source>
        <dbReference type="ARBA" id="ARBA00022777"/>
    </source>
</evidence>
<gene>
    <name evidence="6" type="primary">pknD_6</name>
    <name evidence="6" type="ORF">I41_33320</name>
</gene>
<keyword evidence="1 6" id="KW-0808">Transferase</keyword>
<keyword evidence="2" id="KW-0547">Nucleotide-binding</keyword>
<evidence type="ECO:0000313" key="6">
    <source>
        <dbReference type="EMBL" id="QDT74137.1"/>
    </source>
</evidence>
<dbReference type="PANTHER" id="PTHR43289">
    <property type="entry name" value="MITOGEN-ACTIVATED PROTEIN KINASE KINASE KINASE 20-RELATED"/>
    <property type="match status" value="1"/>
</dbReference>
<dbReference type="Proteomes" id="UP000317909">
    <property type="component" value="Chromosome"/>
</dbReference>
<keyword evidence="3 6" id="KW-0418">Kinase</keyword>
<dbReference type="PROSITE" id="PS00108">
    <property type="entry name" value="PROTEIN_KINASE_ST"/>
    <property type="match status" value="1"/>
</dbReference>
<evidence type="ECO:0000256" key="4">
    <source>
        <dbReference type="ARBA" id="ARBA00022840"/>
    </source>
</evidence>
<dbReference type="KEGG" id="llh:I41_33320"/>
<dbReference type="InterPro" id="IPR000719">
    <property type="entry name" value="Prot_kinase_dom"/>
</dbReference>
<dbReference type="InterPro" id="IPR008271">
    <property type="entry name" value="Ser/Thr_kinase_AS"/>
</dbReference>
<protein>
    <submittedName>
        <fullName evidence="6">Serine/threonine-protein kinase PknD</fullName>
        <ecNumber evidence="6">2.7.11.1</ecNumber>
    </submittedName>
</protein>
<dbReference type="GO" id="GO:0004674">
    <property type="term" value="F:protein serine/threonine kinase activity"/>
    <property type="evidence" value="ECO:0007669"/>
    <property type="project" value="UniProtKB-EC"/>
</dbReference>
<dbReference type="GO" id="GO:0005524">
    <property type="term" value="F:ATP binding"/>
    <property type="evidence" value="ECO:0007669"/>
    <property type="project" value="UniProtKB-KW"/>
</dbReference>
<dbReference type="AlphaFoldDB" id="A0A517U0H8"/>
<dbReference type="SMART" id="SM00220">
    <property type="entry name" value="S_TKc"/>
    <property type="match status" value="1"/>
</dbReference>
<dbReference type="InterPro" id="IPR011009">
    <property type="entry name" value="Kinase-like_dom_sf"/>
</dbReference>
<keyword evidence="4" id="KW-0067">ATP-binding</keyword>
<accession>A0A517U0H8</accession>
<dbReference type="PROSITE" id="PS50011">
    <property type="entry name" value="PROTEIN_KINASE_DOM"/>
    <property type="match status" value="1"/>
</dbReference>
<evidence type="ECO:0000256" key="2">
    <source>
        <dbReference type="ARBA" id="ARBA00022741"/>
    </source>
</evidence>
<keyword evidence="7" id="KW-1185">Reference proteome</keyword>
<evidence type="ECO:0000313" key="7">
    <source>
        <dbReference type="Proteomes" id="UP000317909"/>
    </source>
</evidence>
<evidence type="ECO:0000256" key="1">
    <source>
        <dbReference type="ARBA" id="ARBA00022679"/>
    </source>
</evidence>
<dbReference type="CDD" id="cd14014">
    <property type="entry name" value="STKc_PknB_like"/>
    <property type="match status" value="1"/>
</dbReference>
<proteinExistence type="predicted"/>
<dbReference type="Pfam" id="PF00069">
    <property type="entry name" value="Pkinase"/>
    <property type="match status" value="1"/>
</dbReference>
<dbReference type="Gene3D" id="3.30.200.20">
    <property type="entry name" value="Phosphorylase Kinase, domain 1"/>
    <property type="match status" value="1"/>
</dbReference>
<organism evidence="6 7">
    <name type="scientific">Lacipirellula limnantheis</name>
    <dbReference type="NCBI Taxonomy" id="2528024"/>
    <lineage>
        <taxon>Bacteria</taxon>
        <taxon>Pseudomonadati</taxon>
        <taxon>Planctomycetota</taxon>
        <taxon>Planctomycetia</taxon>
        <taxon>Pirellulales</taxon>
        <taxon>Lacipirellulaceae</taxon>
        <taxon>Lacipirellula</taxon>
    </lineage>
</organism>
<feature type="domain" description="Protein kinase" evidence="5">
    <location>
        <begin position="75"/>
        <end position="360"/>
    </location>
</feature>
<dbReference type="Gene3D" id="1.10.510.10">
    <property type="entry name" value="Transferase(Phosphotransferase) domain 1"/>
    <property type="match status" value="1"/>
</dbReference>
<evidence type="ECO:0000259" key="5">
    <source>
        <dbReference type="PROSITE" id="PS50011"/>
    </source>
</evidence>